<name>J9Z9V2_LEPFM</name>
<dbReference type="Gene3D" id="3.90.320.10">
    <property type="match status" value="1"/>
</dbReference>
<evidence type="ECO:0000313" key="1">
    <source>
        <dbReference type="EMBL" id="AFS52946.1"/>
    </source>
</evidence>
<sequence length="220" mass="24568">MRLFQTGHLEELRMIADLRAAGLEVSTGPAEGRQWSFTEKKKTGGHFSLSLDGAVLGVPEAPETWHVLECKTHNAKSFEKLKKEGVEKSKPVHYAQMQVGMLLSGMDRALYLAKNKDTDEYDSERVSLDKKKAEALVDVAEQVVSSPEVPPGISRDPAFFECKFCNHHPLCFEGVPMEKTCRSCIHVATADEGRWFCSKKEAVLSLEEQKAACAQWEAIR</sequence>
<dbReference type="AlphaFoldDB" id="J9Z9V2"/>
<organism evidence="1 2">
    <name type="scientific">Leptospirillum ferriphilum (strain ML-04)</name>
    <dbReference type="NCBI Taxonomy" id="1048260"/>
    <lineage>
        <taxon>Bacteria</taxon>
        <taxon>Pseudomonadati</taxon>
        <taxon>Nitrospirota</taxon>
        <taxon>Nitrospiria</taxon>
        <taxon>Nitrospirales</taxon>
        <taxon>Nitrospiraceae</taxon>
        <taxon>Leptospirillum</taxon>
    </lineage>
</organism>
<dbReference type="EMBL" id="CP002919">
    <property type="protein sequence ID" value="AFS52946.1"/>
    <property type="molecule type" value="Genomic_DNA"/>
</dbReference>
<evidence type="ECO:0000313" key="2">
    <source>
        <dbReference type="Proteomes" id="UP000006177"/>
    </source>
</evidence>
<dbReference type="STRING" id="1048260.LFML04_0711"/>
<proteinExistence type="predicted"/>
<dbReference type="HOGENOM" id="CLU_1254660_0_0_0"/>
<dbReference type="SUPFAM" id="SSF52980">
    <property type="entry name" value="Restriction endonuclease-like"/>
    <property type="match status" value="1"/>
</dbReference>
<dbReference type="InterPro" id="IPR011604">
    <property type="entry name" value="PDDEXK-like_dom_sf"/>
</dbReference>
<accession>J9Z9V2</accession>
<dbReference type="InterPro" id="IPR011335">
    <property type="entry name" value="Restrct_endonuc-II-like"/>
</dbReference>
<dbReference type="Proteomes" id="UP000006177">
    <property type="component" value="Chromosome"/>
</dbReference>
<reference evidence="1 2" key="1">
    <citation type="journal article" date="2011" name="J. Microbiol.">
        <title>Complete genome of Leptospirillum ferriphilum ML-04 provides insight into its physiology and environmental adaptation.</title>
        <authorList>
            <person name="Mi S."/>
            <person name="Song J."/>
            <person name="Lin J."/>
            <person name="Che Y."/>
            <person name="Zheng H."/>
            <person name="Lin J."/>
        </authorList>
    </citation>
    <scope>NUCLEOTIDE SEQUENCE [LARGE SCALE GENOMIC DNA]</scope>
    <source>
        <strain evidence="1 2">ML-04</strain>
    </source>
</reference>
<dbReference type="KEGG" id="lfi:LFML04_0711"/>
<evidence type="ECO:0008006" key="3">
    <source>
        <dbReference type="Google" id="ProtNLM"/>
    </source>
</evidence>
<dbReference type="PATRIC" id="fig|1048260.3.peg.769"/>
<gene>
    <name evidence="1" type="ordered locus">LFML04_0711</name>
</gene>
<dbReference type="RefSeq" id="WP_014960456.1">
    <property type="nucleotide sequence ID" value="NC_018649.1"/>
</dbReference>
<protein>
    <recommendedName>
        <fullName evidence="3">PD-(D/E)XK endonuclease-like domain-containing protein</fullName>
    </recommendedName>
</protein>